<gene>
    <name evidence="2" type="ORF">ICL16_02335</name>
</gene>
<dbReference type="EMBL" id="JACXAE010000011">
    <property type="protein sequence ID" value="MBD2770991.1"/>
    <property type="molecule type" value="Genomic_DNA"/>
</dbReference>
<accession>A0A8J6XHW7</accession>
<dbReference type="SUPFAM" id="SSF53300">
    <property type="entry name" value="vWA-like"/>
    <property type="match status" value="1"/>
</dbReference>
<dbReference type="PROSITE" id="PS50234">
    <property type="entry name" value="VWFA"/>
    <property type="match status" value="1"/>
</dbReference>
<dbReference type="InterPro" id="IPR050525">
    <property type="entry name" value="ECM_Assembly_Org"/>
</dbReference>
<protein>
    <submittedName>
        <fullName evidence="2">VWA domain-containing protein</fullName>
    </submittedName>
</protein>
<dbReference type="SMART" id="SM00327">
    <property type="entry name" value="VWA"/>
    <property type="match status" value="1"/>
</dbReference>
<dbReference type="PIRSF" id="PIRSF020634">
    <property type="entry name" value="TerY_vWA"/>
    <property type="match status" value="1"/>
</dbReference>
<dbReference type="Proteomes" id="UP000629098">
    <property type="component" value="Unassembled WGS sequence"/>
</dbReference>
<sequence>MSVGLPEPEFIDNPENRCPVILLLDTSGSMDGDPITELNQGVKIFKATIMEDELAALRVEVAVITFDSEVKVIQDFITIDQFTPEKLTASGGTHLGQAIEIALDLLEERKATYKKNDIQYYRPWIFLITDGAPTDSWRDAAKRVREAEANGKLLLFAVGVQQADMETLRQIAPVSCPPKLLNGLDFQSLFKWLSASVKTVSAGKIGEKKTIPSTSGWEQIIS</sequence>
<evidence type="ECO:0000313" key="3">
    <source>
        <dbReference type="Proteomes" id="UP000629098"/>
    </source>
</evidence>
<dbReference type="Gene3D" id="3.40.50.410">
    <property type="entry name" value="von Willebrand factor, type A domain"/>
    <property type="match status" value="1"/>
</dbReference>
<dbReference type="RefSeq" id="WP_190825288.1">
    <property type="nucleotide sequence ID" value="NZ_CAWPPI010000011.1"/>
</dbReference>
<keyword evidence="3" id="KW-1185">Reference proteome</keyword>
<name>A0A8J6XHW7_9CYAN</name>
<dbReference type="AlphaFoldDB" id="A0A8J6XHW7"/>
<dbReference type="PANTHER" id="PTHR24020:SF84">
    <property type="entry name" value="VWFA DOMAIN-CONTAINING PROTEIN"/>
    <property type="match status" value="1"/>
</dbReference>
<feature type="domain" description="VWFA" evidence="1">
    <location>
        <begin position="19"/>
        <end position="197"/>
    </location>
</feature>
<dbReference type="CDD" id="cd01464">
    <property type="entry name" value="vWA_subfamily"/>
    <property type="match status" value="1"/>
</dbReference>
<dbReference type="InterPro" id="IPR002035">
    <property type="entry name" value="VWF_A"/>
</dbReference>
<comment type="caution">
    <text evidence="2">The sequence shown here is derived from an EMBL/GenBank/DDBJ whole genome shotgun (WGS) entry which is preliminary data.</text>
</comment>
<dbReference type="InterPro" id="IPR011392">
    <property type="entry name" value="Tellurite-R_TerY"/>
</dbReference>
<proteinExistence type="predicted"/>
<dbReference type="Pfam" id="PF00092">
    <property type="entry name" value="VWA"/>
    <property type="match status" value="1"/>
</dbReference>
<organism evidence="2 3">
    <name type="scientific">Iningainema tapete BLCC-T55</name>
    <dbReference type="NCBI Taxonomy" id="2748662"/>
    <lineage>
        <taxon>Bacteria</taxon>
        <taxon>Bacillati</taxon>
        <taxon>Cyanobacteriota</taxon>
        <taxon>Cyanophyceae</taxon>
        <taxon>Nostocales</taxon>
        <taxon>Scytonemataceae</taxon>
        <taxon>Iningainema tapete</taxon>
    </lineage>
</organism>
<reference evidence="2" key="1">
    <citation type="submission" date="2020-09" db="EMBL/GenBank/DDBJ databases">
        <title>Iningainema tapete sp. nov. (Scytonemataceae, Cyanobacteria) from greenhouses in central Florida (USA) produces two types of nodularin with biosynthetic potential for microcystin-LR and anabaenopeptins.</title>
        <authorList>
            <person name="Berthold D.E."/>
            <person name="Lefler F.W."/>
            <person name="Huang I.-S."/>
            <person name="Abdulla H."/>
            <person name="Zimba P.V."/>
            <person name="Laughinghouse H.D. IV."/>
        </authorList>
    </citation>
    <scope>NUCLEOTIDE SEQUENCE</scope>
    <source>
        <strain evidence="2">BLCCT55</strain>
    </source>
</reference>
<dbReference type="PANTHER" id="PTHR24020">
    <property type="entry name" value="COLLAGEN ALPHA"/>
    <property type="match status" value="1"/>
</dbReference>
<evidence type="ECO:0000313" key="2">
    <source>
        <dbReference type="EMBL" id="MBD2770991.1"/>
    </source>
</evidence>
<dbReference type="InterPro" id="IPR036465">
    <property type="entry name" value="vWFA_dom_sf"/>
</dbReference>
<evidence type="ECO:0000259" key="1">
    <source>
        <dbReference type="PROSITE" id="PS50234"/>
    </source>
</evidence>